<dbReference type="AlphaFoldDB" id="A0ABD1PPX2"/>
<name>A0ABD1PPX2_9LAMI</name>
<dbReference type="EMBL" id="JBFOLK010000013">
    <property type="protein sequence ID" value="KAL2465975.1"/>
    <property type="molecule type" value="Genomic_DNA"/>
</dbReference>
<evidence type="ECO:0000313" key="1">
    <source>
        <dbReference type="EMBL" id="KAL2465975.1"/>
    </source>
</evidence>
<organism evidence="1 2">
    <name type="scientific">Abeliophyllum distichum</name>
    <dbReference type="NCBI Taxonomy" id="126358"/>
    <lineage>
        <taxon>Eukaryota</taxon>
        <taxon>Viridiplantae</taxon>
        <taxon>Streptophyta</taxon>
        <taxon>Embryophyta</taxon>
        <taxon>Tracheophyta</taxon>
        <taxon>Spermatophyta</taxon>
        <taxon>Magnoliopsida</taxon>
        <taxon>eudicotyledons</taxon>
        <taxon>Gunneridae</taxon>
        <taxon>Pentapetalae</taxon>
        <taxon>asterids</taxon>
        <taxon>lamiids</taxon>
        <taxon>Lamiales</taxon>
        <taxon>Oleaceae</taxon>
        <taxon>Forsythieae</taxon>
        <taxon>Abeliophyllum</taxon>
    </lineage>
</organism>
<gene>
    <name evidence="1" type="ORF">Adt_41826</name>
</gene>
<reference evidence="2" key="1">
    <citation type="submission" date="2024-07" db="EMBL/GenBank/DDBJ databases">
        <title>Two chromosome-level genome assemblies of Korean endemic species Abeliophyllum distichum and Forsythia ovata (Oleaceae).</title>
        <authorList>
            <person name="Jang H."/>
        </authorList>
    </citation>
    <scope>NUCLEOTIDE SEQUENCE [LARGE SCALE GENOMIC DNA]</scope>
</reference>
<evidence type="ECO:0000313" key="2">
    <source>
        <dbReference type="Proteomes" id="UP001604336"/>
    </source>
</evidence>
<keyword evidence="2" id="KW-1185">Reference proteome</keyword>
<dbReference type="Proteomes" id="UP001604336">
    <property type="component" value="Unassembled WGS sequence"/>
</dbReference>
<protein>
    <submittedName>
        <fullName evidence="1">Uncharacterized protein</fullName>
    </submittedName>
</protein>
<proteinExistence type="predicted"/>
<comment type="caution">
    <text evidence="1">The sequence shown here is derived from an EMBL/GenBank/DDBJ whole genome shotgun (WGS) entry which is preliminary data.</text>
</comment>
<sequence>MFQRSSGHGLRSIIESYFDLQGDRLPNEYWAVYATVDRLAANHYQDYKLKAHNHLKAHRPSSPYDELPRTGRSALTSSQVLLLWKDRQRIRPIGERLNTRAYRVEKLFCHAL</sequence>
<accession>A0ABD1PPX2</accession>